<keyword evidence="1" id="KW-0732">Signal</keyword>
<dbReference type="Proteomes" id="UP000834106">
    <property type="component" value="Chromosome 22"/>
</dbReference>
<dbReference type="EMBL" id="OU503057">
    <property type="protein sequence ID" value="CAI9786000.1"/>
    <property type="molecule type" value="Genomic_DNA"/>
</dbReference>
<sequence length="101" mass="11459">MGYSKQHFLLILVSFRISKAKLNTSVNELTGVDSFGGDEKFLLVAIALAKVEEAESCQTLLVFTLPAPCSTKLKKILDIFVLEFKSWLKWVLLFVLKYLIF</sequence>
<dbReference type="AlphaFoldDB" id="A0AAD2AIE4"/>
<evidence type="ECO:0000313" key="3">
    <source>
        <dbReference type="Proteomes" id="UP000834106"/>
    </source>
</evidence>
<proteinExistence type="predicted"/>
<protein>
    <submittedName>
        <fullName evidence="2">Uncharacterized protein</fullName>
    </submittedName>
</protein>
<feature type="signal peptide" evidence="1">
    <location>
        <begin position="1"/>
        <end position="20"/>
    </location>
</feature>
<reference evidence="2" key="1">
    <citation type="submission" date="2023-05" db="EMBL/GenBank/DDBJ databases">
        <authorList>
            <person name="Huff M."/>
        </authorList>
    </citation>
    <scope>NUCLEOTIDE SEQUENCE</scope>
</reference>
<feature type="chain" id="PRO_5042106662" evidence="1">
    <location>
        <begin position="21"/>
        <end position="101"/>
    </location>
</feature>
<gene>
    <name evidence="2" type="ORF">FPE_LOCUS33430</name>
</gene>
<evidence type="ECO:0000256" key="1">
    <source>
        <dbReference type="SAM" id="SignalP"/>
    </source>
</evidence>
<accession>A0AAD2AIE4</accession>
<keyword evidence="3" id="KW-1185">Reference proteome</keyword>
<name>A0AAD2AIE4_9LAMI</name>
<organism evidence="2 3">
    <name type="scientific">Fraxinus pennsylvanica</name>
    <dbReference type="NCBI Taxonomy" id="56036"/>
    <lineage>
        <taxon>Eukaryota</taxon>
        <taxon>Viridiplantae</taxon>
        <taxon>Streptophyta</taxon>
        <taxon>Embryophyta</taxon>
        <taxon>Tracheophyta</taxon>
        <taxon>Spermatophyta</taxon>
        <taxon>Magnoliopsida</taxon>
        <taxon>eudicotyledons</taxon>
        <taxon>Gunneridae</taxon>
        <taxon>Pentapetalae</taxon>
        <taxon>asterids</taxon>
        <taxon>lamiids</taxon>
        <taxon>Lamiales</taxon>
        <taxon>Oleaceae</taxon>
        <taxon>Oleeae</taxon>
        <taxon>Fraxinus</taxon>
    </lineage>
</organism>
<evidence type="ECO:0000313" key="2">
    <source>
        <dbReference type="EMBL" id="CAI9786000.1"/>
    </source>
</evidence>